<evidence type="ECO:0000259" key="11">
    <source>
        <dbReference type="Pfam" id="PF02603"/>
    </source>
</evidence>
<keyword evidence="10" id="KW-0479">Metal-binding</keyword>
<keyword evidence="5 10" id="KW-0547">Nucleotide-binding</keyword>
<evidence type="ECO:0000313" key="13">
    <source>
        <dbReference type="EMBL" id="MBP2025232.1"/>
    </source>
</evidence>
<feature type="binding site" evidence="10">
    <location>
        <position position="162"/>
    </location>
    <ligand>
        <name>Mg(2+)</name>
        <dbReference type="ChEBI" id="CHEBI:18420"/>
    </ligand>
</feature>
<keyword evidence="7 10" id="KW-0067">ATP-binding</keyword>
<feature type="binding site" evidence="10">
    <location>
        <begin position="155"/>
        <end position="162"/>
    </location>
    <ligand>
        <name>ATP</name>
        <dbReference type="ChEBI" id="CHEBI:30616"/>
    </ligand>
</feature>
<keyword evidence="8 10" id="KW-0511">Multifunctional enzyme</keyword>
<dbReference type="InterPro" id="IPR027417">
    <property type="entry name" value="P-loop_NTPase"/>
</dbReference>
<feature type="active site" description="Proton acceptor; for phosphorylation activity. Proton donor; for dephosphorylation activity" evidence="10">
    <location>
        <position position="180"/>
    </location>
</feature>
<proteinExistence type="inferred from homology"/>
<comment type="similarity">
    <text evidence="2 10">Belongs to the HPrK/P family.</text>
</comment>
<reference evidence="13 14" key="1">
    <citation type="submission" date="2021-03" db="EMBL/GenBank/DDBJ databases">
        <title>Genomic Encyclopedia of Type Strains, Phase IV (KMG-IV): sequencing the most valuable type-strain genomes for metagenomic binning, comparative biology and taxonomic classification.</title>
        <authorList>
            <person name="Goeker M."/>
        </authorList>
    </citation>
    <scope>NUCLEOTIDE SEQUENCE [LARGE SCALE GENOMIC DNA]</scope>
    <source>
        <strain evidence="13 14">DSM 27563</strain>
    </source>
</reference>
<evidence type="ECO:0000256" key="3">
    <source>
        <dbReference type="ARBA" id="ARBA00022527"/>
    </source>
</evidence>
<keyword evidence="10" id="KW-0460">Magnesium</keyword>
<dbReference type="SUPFAM" id="SSF75138">
    <property type="entry name" value="HprK N-terminal domain-like"/>
    <property type="match status" value="1"/>
</dbReference>
<dbReference type="HAMAP" id="MF_01249">
    <property type="entry name" value="HPr_kinase"/>
    <property type="match status" value="1"/>
</dbReference>
<evidence type="ECO:0000256" key="2">
    <source>
        <dbReference type="ARBA" id="ARBA00006883"/>
    </source>
</evidence>
<evidence type="ECO:0000256" key="4">
    <source>
        <dbReference type="ARBA" id="ARBA00022679"/>
    </source>
</evidence>
<feature type="region of interest" description="Important for the catalytic mechanism of both phosphorylation and dephosphorylation" evidence="10">
    <location>
        <begin position="203"/>
        <end position="212"/>
    </location>
</feature>
<accession>A0ABS4KBU6</accession>
<evidence type="ECO:0000256" key="9">
    <source>
        <dbReference type="ARBA" id="ARBA00047657"/>
    </source>
</evidence>
<dbReference type="GO" id="GO:0016301">
    <property type="term" value="F:kinase activity"/>
    <property type="evidence" value="ECO:0007669"/>
    <property type="project" value="UniProtKB-KW"/>
</dbReference>
<dbReference type="CDD" id="cd01918">
    <property type="entry name" value="HprK_C"/>
    <property type="match status" value="1"/>
</dbReference>
<feature type="region of interest" description="Important for the catalytic mechanism of dephosphorylation" evidence="10">
    <location>
        <begin position="266"/>
        <end position="271"/>
    </location>
</feature>
<dbReference type="Gene3D" id="3.40.1390.20">
    <property type="entry name" value="HprK N-terminal domain-like"/>
    <property type="match status" value="1"/>
</dbReference>
<organism evidence="13 14">
    <name type="scientific">Peptoniphilus stercorisuis</name>
    <dbReference type="NCBI Taxonomy" id="1436965"/>
    <lineage>
        <taxon>Bacteria</taxon>
        <taxon>Bacillati</taxon>
        <taxon>Bacillota</taxon>
        <taxon>Tissierellia</taxon>
        <taxon>Tissierellales</taxon>
        <taxon>Peptoniphilaceae</taxon>
        <taxon>Peptoniphilus</taxon>
    </lineage>
</organism>
<dbReference type="EC" id="2.7.11.-" evidence="10"/>
<keyword evidence="3 10" id="KW-0723">Serine/threonine-protein kinase</keyword>
<keyword evidence="14" id="KW-1185">Reference proteome</keyword>
<comment type="miscellaneous">
    <text evidence="10">Both phosphorylation and phosphorolysis are carried out by the same active site and suggest a common mechanism for both reactions.</text>
</comment>
<evidence type="ECO:0000256" key="7">
    <source>
        <dbReference type="ARBA" id="ARBA00022840"/>
    </source>
</evidence>
<keyword evidence="10" id="KW-0119">Carbohydrate metabolism</keyword>
<dbReference type="InterPro" id="IPR011126">
    <property type="entry name" value="Hpr_kin/Pase_Hpr_N"/>
</dbReference>
<evidence type="ECO:0000259" key="12">
    <source>
        <dbReference type="Pfam" id="PF07475"/>
    </source>
</evidence>
<dbReference type="SUPFAM" id="SSF53795">
    <property type="entry name" value="PEP carboxykinase-like"/>
    <property type="match status" value="1"/>
</dbReference>
<keyword evidence="4 10" id="KW-0808">Transferase</keyword>
<dbReference type="EC" id="2.7.4.-" evidence="10"/>
<gene>
    <name evidence="10" type="primary">hprK</name>
    <name evidence="13" type="ORF">J2Z71_000762</name>
</gene>
<dbReference type="PANTHER" id="PTHR30305:SF1">
    <property type="entry name" value="HPR KINASE_PHOSPHORYLASE"/>
    <property type="match status" value="1"/>
</dbReference>
<comment type="domain">
    <text evidence="10">The Walker A ATP-binding motif also binds Pi and PPi.</text>
</comment>
<evidence type="ECO:0000256" key="8">
    <source>
        <dbReference type="ARBA" id="ARBA00023268"/>
    </source>
</evidence>
<feature type="domain" description="HPr kinase/phosphorylase C-terminal" evidence="12">
    <location>
        <begin position="132"/>
        <end position="300"/>
    </location>
</feature>
<dbReference type="Pfam" id="PF07475">
    <property type="entry name" value="Hpr_kinase_C"/>
    <property type="match status" value="1"/>
</dbReference>
<comment type="function">
    <text evidence="10">Catalyzes the ATP- as well as the pyrophosphate-dependent phosphorylation of a specific serine residue in HPr, a phosphocarrier protein of the phosphoenolpyruvate-dependent sugar phosphotransferase system (PTS). HprK/P also catalyzes the pyrophosphate-producing, inorganic phosphate-dependent dephosphorylation (phosphorolysis) of seryl-phosphorylated HPr (P-Ser-HPr). The two antagonistic activities of HprK/P are regulated by several intracellular metabolites, which change their concentration in response to the absence or presence of rapidly metabolisable carbon sources (glucose, fructose, etc.) in the growth medium. Therefore, by controlling the phosphorylation state of HPr, HPrK/P is a sensor enzyme that plays a major role in the regulation of carbon metabolism and sugar transport: it mediates carbon catabolite repression (CCR), and regulates PTS-catalyzed carbohydrate uptake and inducer exclusion.</text>
</comment>
<dbReference type="PANTHER" id="PTHR30305">
    <property type="entry name" value="PROTEIN YJDM-RELATED"/>
    <property type="match status" value="1"/>
</dbReference>
<comment type="subunit">
    <text evidence="10">Homohexamer.</text>
</comment>
<comment type="catalytic activity">
    <reaction evidence="1 10">
        <text>[HPr protein]-L-serine + ATP = [HPr protein]-O-phospho-L-serine + ADP + H(+)</text>
        <dbReference type="Rhea" id="RHEA:46600"/>
        <dbReference type="Rhea" id="RHEA-COMP:11602"/>
        <dbReference type="Rhea" id="RHEA-COMP:11603"/>
        <dbReference type="ChEBI" id="CHEBI:15378"/>
        <dbReference type="ChEBI" id="CHEBI:29999"/>
        <dbReference type="ChEBI" id="CHEBI:30616"/>
        <dbReference type="ChEBI" id="CHEBI:83421"/>
        <dbReference type="ChEBI" id="CHEBI:456216"/>
    </reaction>
</comment>
<dbReference type="Proteomes" id="UP001519306">
    <property type="component" value="Unassembled WGS sequence"/>
</dbReference>
<feature type="domain" description="HPr(Ser) kinase/phosphorylase N-terminal" evidence="11">
    <location>
        <begin position="5"/>
        <end position="128"/>
    </location>
</feature>
<dbReference type="Pfam" id="PF02603">
    <property type="entry name" value="Hpr_kinase_N"/>
    <property type="match status" value="1"/>
</dbReference>
<evidence type="ECO:0000256" key="1">
    <source>
        <dbReference type="ARBA" id="ARBA00001120"/>
    </source>
</evidence>
<evidence type="ECO:0000256" key="6">
    <source>
        <dbReference type="ARBA" id="ARBA00022777"/>
    </source>
</evidence>
<evidence type="ECO:0000256" key="10">
    <source>
        <dbReference type="HAMAP-Rule" id="MF_01249"/>
    </source>
</evidence>
<dbReference type="NCBIfam" id="TIGR00679">
    <property type="entry name" value="hpr-ser"/>
    <property type="match status" value="1"/>
</dbReference>
<dbReference type="InterPro" id="IPR011104">
    <property type="entry name" value="Hpr_kin/Pase_C"/>
</dbReference>
<dbReference type="Gene3D" id="3.40.50.300">
    <property type="entry name" value="P-loop containing nucleotide triphosphate hydrolases"/>
    <property type="match status" value="1"/>
</dbReference>
<feature type="active site" evidence="10">
    <location>
        <position position="245"/>
    </location>
</feature>
<feature type="active site" evidence="10">
    <location>
        <position position="161"/>
    </location>
</feature>
<evidence type="ECO:0000313" key="14">
    <source>
        <dbReference type="Proteomes" id="UP001519306"/>
    </source>
</evidence>
<name>A0ABS4KBU6_9FIRM</name>
<dbReference type="InterPro" id="IPR028979">
    <property type="entry name" value="Ser_kin/Pase_Hpr-like_N_sf"/>
</dbReference>
<comment type="caution">
    <text evidence="13">The sequence shown here is derived from an EMBL/GenBank/DDBJ whole genome shotgun (WGS) entry which is preliminary data.</text>
</comment>
<dbReference type="EMBL" id="JAGGLJ010000006">
    <property type="protein sequence ID" value="MBP2025232.1"/>
    <property type="molecule type" value="Genomic_DNA"/>
</dbReference>
<protein>
    <recommendedName>
        <fullName evidence="10">HPr kinase/phosphorylase</fullName>
        <shortName evidence="10">HPrK/P</shortName>
        <ecNumber evidence="10">2.7.11.-</ecNumber>
        <ecNumber evidence="10">2.7.4.-</ecNumber>
    </recommendedName>
    <alternativeName>
        <fullName evidence="10">HPr(Ser) kinase/phosphorylase</fullName>
    </alternativeName>
</protein>
<keyword evidence="6 10" id="KW-0418">Kinase</keyword>
<feature type="active site" evidence="10">
    <location>
        <position position="140"/>
    </location>
</feature>
<dbReference type="RefSeq" id="WP_210060532.1">
    <property type="nucleotide sequence ID" value="NZ_JAGGLJ010000006.1"/>
</dbReference>
<sequence>MDNSIRLSQLIEDLELEKIYVSDNYRKVEIVSGEINRPGLQFIGYYKNFLPERIQIIGEQEWEYLDDLKSEERYKTMKMFFSYKIPALVISGNHWIHDEIIELARERNISILKTKYSVSKFASILQNYTSVEFAPTIRRHGVLLDVYGVGVLITGKSGIGKSEAALDLITKGAAKLISDDSVIIREVENRLIGSSPRITQYFMEIRGVGIIDIQKLFGIGYIMEEKEIEMVVHLEDWDSEEEYERLGIENDYEEILGKKVAKYTLPIKPGRHIGLIIEVATKNYKQKEMGYNAADELNKRILEESIERRKKNK</sequence>
<dbReference type="InterPro" id="IPR003755">
    <property type="entry name" value="HPr(Ser)_kin/Pase"/>
</dbReference>
<comment type="catalytic activity">
    <reaction evidence="9 10">
        <text>[HPr protein]-O-phospho-L-serine + phosphate + H(+) = [HPr protein]-L-serine + diphosphate</text>
        <dbReference type="Rhea" id="RHEA:46604"/>
        <dbReference type="Rhea" id="RHEA-COMP:11602"/>
        <dbReference type="Rhea" id="RHEA-COMP:11603"/>
        <dbReference type="ChEBI" id="CHEBI:15378"/>
        <dbReference type="ChEBI" id="CHEBI:29999"/>
        <dbReference type="ChEBI" id="CHEBI:33019"/>
        <dbReference type="ChEBI" id="CHEBI:43474"/>
        <dbReference type="ChEBI" id="CHEBI:83421"/>
    </reaction>
</comment>
<evidence type="ECO:0000256" key="5">
    <source>
        <dbReference type="ARBA" id="ARBA00022741"/>
    </source>
</evidence>
<feature type="binding site" evidence="10">
    <location>
        <position position="204"/>
    </location>
    <ligand>
        <name>Mg(2+)</name>
        <dbReference type="ChEBI" id="CHEBI:18420"/>
    </ligand>
</feature>
<comment type="cofactor">
    <cofactor evidence="10">
        <name>Mg(2+)</name>
        <dbReference type="ChEBI" id="CHEBI:18420"/>
    </cofactor>
</comment>